<dbReference type="Proteomes" id="UP000245539">
    <property type="component" value="Unassembled WGS sequence"/>
</dbReference>
<dbReference type="InterPro" id="IPR017896">
    <property type="entry name" value="4Fe4S_Fe-S-bd"/>
</dbReference>
<feature type="domain" description="4Fe-4S ferredoxin-type" evidence="1">
    <location>
        <begin position="164"/>
        <end position="195"/>
    </location>
</feature>
<evidence type="ECO:0000313" key="2">
    <source>
        <dbReference type="EMBL" id="PWQ92479.1"/>
    </source>
</evidence>
<protein>
    <recommendedName>
        <fullName evidence="1">4Fe-4S ferredoxin-type domain-containing protein</fullName>
    </recommendedName>
</protein>
<organism evidence="2 3">
    <name type="scientific">Leucothrix pacifica</name>
    <dbReference type="NCBI Taxonomy" id="1247513"/>
    <lineage>
        <taxon>Bacteria</taxon>
        <taxon>Pseudomonadati</taxon>
        <taxon>Pseudomonadota</taxon>
        <taxon>Gammaproteobacteria</taxon>
        <taxon>Thiotrichales</taxon>
        <taxon>Thiotrichaceae</taxon>
        <taxon>Leucothrix</taxon>
    </lineage>
</organism>
<evidence type="ECO:0000259" key="1">
    <source>
        <dbReference type="PROSITE" id="PS51379"/>
    </source>
</evidence>
<name>A0A317C2A3_9GAMM</name>
<gene>
    <name evidence="2" type="ORF">DKW60_21020</name>
</gene>
<sequence>MSVESTPFELFQSEMADSGLVLCEAQPLSALPQNIWLTEDKLERGSFLLIGHAGRLFWQALQRENIKGSDPVDRFSSEASERAIQKYLPDIDRKLLFPADDCPINLMALGKAFGWHHASPLGMGIHRKYGLWSAYRALWWLDTEDLKSYSTLDEQAISQPKVTEQILPAIDICAECETQECVTACPAEAVSYHAAPNLSKCADYRLEQESHCVSTCLSRIACPYAQEYRYSTEQMSYHYGLARSAIAVYRSQVKV</sequence>
<dbReference type="PROSITE" id="PS51379">
    <property type="entry name" value="4FE4S_FER_2"/>
    <property type="match status" value="1"/>
</dbReference>
<dbReference type="OrthoDB" id="6195205at2"/>
<proteinExistence type="predicted"/>
<reference evidence="2 3" key="1">
    <citation type="submission" date="2018-05" db="EMBL/GenBank/DDBJ databases">
        <title>Leucothrix arctica sp. nov., isolated from Arctic seawater.</title>
        <authorList>
            <person name="Choi A."/>
            <person name="Baek K."/>
        </authorList>
    </citation>
    <scope>NUCLEOTIDE SEQUENCE [LARGE SCALE GENOMIC DNA]</scope>
    <source>
        <strain evidence="2 3">JCM 18388</strain>
    </source>
</reference>
<dbReference type="AlphaFoldDB" id="A0A317C2A3"/>
<keyword evidence="3" id="KW-1185">Reference proteome</keyword>
<evidence type="ECO:0000313" key="3">
    <source>
        <dbReference type="Proteomes" id="UP000245539"/>
    </source>
</evidence>
<dbReference type="EMBL" id="QGKM01000087">
    <property type="protein sequence ID" value="PWQ92479.1"/>
    <property type="molecule type" value="Genomic_DNA"/>
</dbReference>
<comment type="caution">
    <text evidence="2">The sequence shown here is derived from an EMBL/GenBank/DDBJ whole genome shotgun (WGS) entry which is preliminary data.</text>
</comment>
<accession>A0A317C2A3</accession>
<dbReference type="RefSeq" id="WP_146203543.1">
    <property type="nucleotide sequence ID" value="NZ_QGKM01000087.1"/>
</dbReference>